<organism evidence="2 3">
    <name type="scientific">Pseudoduganella lurida</name>
    <dbReference type="NCBI Taxonomy" id="1036180"/>
    <lineage>
        <taxon>Bacteria</taxon>
        <taxon>Pseudomonadati</taxon>
        <taxon>Pseudomonadota</taxon>
        <taxon>Betaproteobacteria</taxon>
        <taxon>Burkholderiales</taxon>
        <taxon>Oxalobacteraceae</taxon>
        <taxon>Telluria group</taxon>
        <taxon>Pseudoduganella</taxon>
    </lineage>
</organism>
<evidence type="ECO:0000256" key="1">
    <source>
        <dbReference type="SAM" id="SignalP"/>
    </source>
</evidence>
<dbReference type="RefSeq" id="WP_145648844.1">
    <property type="nucleotide sequence ID" value="NZ_VLLB01000003.1"/>
</dbReference>
<gene>
    <name evidence="2" type="ORF">IP91_02009</name>
</gene>
<comment type="caution">
    <text evidence="2">The sequence shown here is derived from an EMBL/GenBank/DDBJ whole genome shotgun (WGS) entry which is preliminary data.</text>
</comment>
<feature type="signal peptide" evidence="1">
    <location>
        <begin position="1"/>
        <end position="20"/>
    </location>
</feature>
<reference evidence="2 3" key="1">
    <citation type="journal article" date="2015" name="Stand. Genomic Sci.">
        <title>Genomic Encyclopedia of Bacterial and Archaeal Type Strains, Phase III: the genomes of soil and plant-associated and newly described type strains.</title>
        <authorList>
            <person name="Whitman W.B."/>
            <person name="Woyke T."/>
            <person name="Klenk H.P."/>
            <person name="Zhou Y."/>
            <person name="Lilburn T.G."/>
            <person name="Beck B.J."/>
            <person name="De Vos P."/>
            <person name="Vandamme P."/>
            <person name="Eisen J.A."/>
            <person name="Garrity G."/>
            <person name="Hugenholtz P."/>
            <person name="Kyrpides N.C."/>
        </authorList>
    </citation>
    <scope>NUCLEOTIDE SEQUENCE [LARGE SCALE GENOMIC DNA]</scope>
    <source>
        <strain evidence="2 3">CGMCC 1.10822</strain>
    </source>
</reference>
<dbReference type="OrthoDB" id="8759607at2"/>
<evidence type="ECO:0000313" key="2">
    <source>
        <dbReference type="EMBL" id="TWI66197.1"/>
    </source>
</evidence>
<keyword evidence="3" id="KW-1185">Reference proteome</keyword>
<dbReference type="EMBL" id="VLLB01000003">
    <property type="protein sequence ID" value="TWI66197.1"/>
    <property type="molecule type" value="Genomic_DNA"/>
</dbReference>
<feature type="chain" id="PRO_5021902899" description="C-type lysozyme inhibitor domain-containing protein" evidence="1">
    <location>
        <begin position="21"/>
        <end position="144"/>
    </location>
</feature>
<dbReference type="Proteomes" id="UP000318431">
    <property type="component" value="Unassembled WGS sequence"/>
</dbReference>
<proteinExistence type="predicted"/>
<dbReference type="AlphaFoldDB" id="A0A562RAV0"/>
<sequence length="144" mass="16209">MHRLNICIAAVCLSASLAGAVELPPTSRFLGTGRACYGTLTITPKTLAWLTTFSQCPAGRYRIIDRNGDRITFHFNHLSAKCRYEVVSLNHHAGEPTDMGWEVWGYRNESRYREHKAGKFTASAPDVLSCYLIRDAYPDQPSDW</sequence>
<name>A0A562RAV0_9BURK</name>
<evidence type="ECO:0000313" key="3">
    <source>
        <dbReference type="Proteomes" id="UP000318431"/>
    </source>
</evidence>
<evidence type="ECO:0008006" key="4">
    <source>
        <dbReference type="Google" id="ProtNLM"/>
    </source>
</evidence>
<accession>A0A562RAV0</accession>
<protein>
    <recommendedName>
        <fullName evidence="4">C-type lysozyme inhibitor domain-containing protein</fullName>
    </recommendedName>
</protein>
<keyword evidence="1" id="KW-0732">Signal</keyword>